<dbReference type="EMBL" id="UFSO01000003">
    <property type="protein sequence ID" value="SSY79669.1"/>
    <property type="molecule type" value="Genomic_DNA"/>
</dbReference>
<dbReference type="Gene3D" id="3.40.30.10">
    <property type="entry name" value="Glutaredoxin"/>
    <property type="match status" value="1"/>
</dbReference>
<dbReference type="CDD" id="cd02966">
    <property type="entry name" value="TlpA_like_family"/>
    <property type="match status" value="1"/>
</dbReference>
<dbReference type="PANTHER" id="PTHR42852:SF18">
    <property type="entry name" value="CHROMOSOME UNDETERMINED SCAFFOLD_47, WHOLE GENOME SHOTGUN SEQUENCE"/>
    <property type="match status" value="1"/>
</dbReference>
<dbReference type="STRING" id="1120980.GCA_000745955_01283"/>
<dbReference type="PROSITE" id="PS51352">
    <property type="entry name" value="THIOREDOXIN_2"/>
    <property type="match status" value="1"/>
</dbReference>
<protein>
    <submittedName>
        <fullName evidence="2">Thiol-disulfide oxidoreductase resA</fullName>
    </submittedName>
</protein>
<dbReference type="InterPro" id="IPR013740">
    <property type="entry name" value="Redoxin"/>
</dbReference>
<gene>
    <name evidence="2" type="primary">resA_2</name>
    <name evidence="2" type="ORF">NCTC10283_01431</name>
</gene>
<dbReference type="InterPro" id="IPR050553">
    <property type="entry name" value="Thioredoxin_ResA/DsbE_sf"/>
</dbReference>
<feature type="domain" description="Thioredoxin" evidence="1">
    <location>
        <begin position="23"/>
        <end position="163"/>
    </location>
</feature>
<name>A0A376BRZ5_9NEIS</name>
<evidence type="ECO:0000259" key="1">
    <source>
        <dbReference type="PROSITE" id="PS51352"/>
    </source>
</evidence>
<accession>A0A376BRZ5</accession>
<evidence type="ECO:0000313" key="2">
    <source>
        <dbReference type="EMBL" id="SSY79669.1"/>
    </source>
</evidence>
<dbReference type="GO" id="GO:0016491">
    <property type="term" value="F:oxidoreductase activity"/>
    <property type="evidence" value="ECO:0007669"/>
    <property type="project" value="InterPro"/>
</dbReference>
<proteinExistence type="predicted"/>
<dbReference type="PANTHER" id="PTHR42852">
    <property type="entry name" value="THIOL:DISULFIDE INTERCHANGE PROTEIN DSBE"/>
    <property type="match status" value="1"/>
</dbReference>
<dbReference type="Pfam" id="PF08534">
    <property type="entry name" value="Redoxin"/>
    <property type="match status" value="1"/>
</dbReference>
<keyword evidence="3" id="KW-1185">Reference proteome</keyword>
<dbReference type="SUPFAM" id="SSF52833">
    <property type="entry name" value="Thioredoxin-like"/>
    <property type="match status" value="1"/>
</dbReference>
<sequence>MKKWFGAVLAVVILALVGFIVLGENRASAPQFAVKNLQGNQVDNSRLQGKVTLLNFWYPSCPGCVSEMPKLIKMAQDYQGKDFQILAVAVPIDPLPTVQTYVQQRALPFDVMFDENRAVTQAFVKRELYPTSLLINKRGEILQTFVGEPNFTDLYQTVDKELAK</sequence>
<dbReference type="InterPro" id="IPR013766">
    <property type="entry name" value="Thioredoxin_domain"/>
</dbReference>
<organism evidence="2 3">
    <name type="scientific">Alysiella crassa</name>
    <dbReference type="NCBI Taxonomy" id="153491"/>
    <lineage>
        <taxon>Bacteria</taxon>
        <taxon>Pseudomonadati</taxon>
        <taxon>Pseudomonadota</taxon>
        <taxon>Betaproteobacteria</taxon>
        <taxon>Neisseriales</taxon>
        <taxon>Neisseriaceae</taxon>
        <taxon>Alysiella</taxon>
    </lineage>
</organism>
<evidence type="ECO:0000313" key="3">
    <source>
        <dbReference type="Proteomes" id="UP000254209"/>
    </source>
</evidence>
<dbReference type="OrthoDB" id="9811352at2"/>
<dbReference type="RefSeq" id="WP_034292790.1">
    <property type="nucleotide sequence ID" value="NZ_CP091519.2"/>
</dbReference>
<dbReference type="AlphaFoldDB" id="A0A376BRZ5"/>
<dbReference type="InterPro" id="IPR036249">
    <property type="entry name" value="Thioredoxin-like_sf"/>
</dbReference>
<reference evidence="2 3" key="1">
    <citation type="submission" date="2018-06" db="EMBL/GenBank/DDBJ databases">
        <authorList>
            <consortium name="Pathogen Informatics"/>
            <person name="Doyle S."/>
        </authorList>
    </citation>
    <scope>NUCLEOTIDE SEQUENCE [LARGE SCALE GENOMIC DNA]</scope>
    <source>
        <strain evidence="2 3">NCTC10283</strain>
    </source>
</reference>
<dbReference type="Proteomes" id="UP000254209">
    <property type="component" value="Unassembled WGS sequence"/>
</dbReference>